<dbReference type="Proteomes" id="UP000034231">
    <property type="component" value="Unassembled WGS sequence"/>
</dbReference>
<evidence type="ECO:0000256" key="1">
    <source>
        <dbReference type="SAM" id="Phobius"/>
    </source>
</evidence>
<feature type="transmembrane region" description="Helical" evidence="1">
    <location>
        <begin position="300"/>
        <end position="320"/>
    </location>
</feature>
<dbReference type="AlphaFoldDB" id="A0A0G0I1H4"/>
<protein>
    <submittedName>
        <fullName evidence="2">Uncharacterized protein</fullName>
    </submittedName>
</protein>
<comment type="caution">
    <text evidence="2">The sequence shown here is derived from an EMBL/GenBank/DDBJ whole genome shotgun (WGS) entry which is preliminary data.</text>
</comment>
<name>A0A0G0I1H4_9BACT</name>
<keyword evidence="1" id="KW-0812">Transmembrane</keyword>
<evidence type="ECO:0000313" key="3">
    <source>
        <dbReference type="Proteomes" id="UP000034231"/>
    </source>
</evidence>
<dbReference type="EMBL" id="LBTX01000032">
    <property type="protein sequence ID" value="KKQ48442.1"/>
    <property type="molecule type" value="Genomic_DNA"/>
</dbReference>
<reference evidence="2 3" key="1">
    <citation type="journal article" date="2015" name="Nature">
        <title>rRNA introns, odd ribosomes, and small enigmatic genomes across a large radiation of phyla.</title>
        <authorList>
            <person name="Brown C.T."/>
            <person name="Hug L.A."/>
            <person name="Thomas B.C."/>
            <person name="Sharon I."/>
            <person name="Castelle C.J."/>
            <person name="Singh A."/>
            <person name="Wilkins M.J."/>
            <person name="Williams K.H."/>
            <person name="Banfield J.F."/>
        </authorList>
    </citation>
    <scope>NUCLEOTIDE SEQUENCE [LARGE SCALE GENOMIC DNA]</scope>
</reference>
<proteinExistence type="predicted"/>
<dbReference type="PATRIC" id="fig|1618488.3.peg.1013"/>
<accession>A0A0G0I1H4</accession>
<evidence type="ECO:0000313" key="2">
    <source>
        <dbReference type="EMBL" id="KKQ48442.1"/>
    </source>
</evidence>
<organism evidence="2 3">
    <name type="scientific">Candidatus Shapirobacteria bacterium GW2011_GWE1_38_10</name>
    <dbReference type="NCBI Taxonomy" id="1618488"/>
    <lineage>
        <taxon>Bacteria</taxon>
        <taxon>Candidatus Shapironibacteriota</taxon>
    </lineage>
</organism>
<gene>
    <name evidence="2" type="ORF">US68_C0032G0003</name>
</gene>
<keyword evidence="1" id="KW-0472">Membrane</keyword>
<feature type="transmembrane region" description="Helical" evidence="1">
    <location>
        <begin position="16"/>
        <end position="35"/>
    </location>
</feature>
<keyword evidence="1" id="KW-1133">Transmembrane helix</keyword>
<sequence>MINLQIHIHKSIKKTFLKVFSIFVYLFICLFVYSVPVSAQSLGLSISPPIDEIMIMPGKEISQTFTITNNGEGGMASIYIIPFRAQGESGNVTLDEKEAITSSSPFASWFSIISPVSTFGTKFYMTAGQSQSVEIRITPPGDAAEKDYYFTLLYELGGDIPLGIAPIGPNNQARIGANLLISLSKDGKPPKTLNIVEFSAPKIIDSLGSLKFNIRLGNYESYYYKPSGEITIKSTFGVPETLKLAPLNVISNSIRNIPCIDGEETITCESGRKVLIGVYKSVIKVSTDEGSTQEKSVTTIAFPFSIIIAIAVMVVTYRIIKKTSKKDVYVLDKKPQ</sequence>